<feature type="region of interest" description="Disordered" evidence="1">
    <location>
        <begin position="275"/>
        <end position="299"/>
    </location>
</feature>
<gene>
    <name evidence="2" type="ORF">SAMN06297144_3223</name>
</gene>
<name>A0A285R2H5_9SPHN</name>
<protein>
    <submittedName>
        <fullName evidence="2">Uncharacterized protein</fullName>
    </submittedName>
</protein>
<accession>A0A285R2H5</accession>
<organism evidence="2 3">
    <name type="scientific">Sphingomonas guangdongensis</name>
    <dbReference type="NCBI Taxonomy" id="1141890"/>
    <lineage>
        <taxon>Bacteria</taxon>
        <taxon>Pseudomonadati</taxon>
        <taxon>Pseudomonadota</taxon>
        <taxon>Alphaproteobacteria</taxon>
        <taxon>Sphingomonadales</taxon>
        <taxon>Sphingomonadaceae</taxon>
        <taxon>Sphingomonas</taxon>
    </lineage>
</organism>
<sequence length="299" mass="33389">MITLLAGSNALRHVGLKAYLQASRDHAIALSDLTLVEMRKSKALATSRESVRIAAQFPTQLFVLRRTDQILDEHVTCEAATHALFDYDETIQFAALCRRLQTLPPPPGLAEEMAEHEANARLIMSRLADQVAELEPGLVNAARDFTQAELTQIRTVQHIEDSTRRKLLDLLKQTTGSFILQNQDPGRRAPMLLRDAMGLFAFRYSLCMLLYYMEWVRVGRTVGKNLPRRVNDVVDMQIAAMGTFFNGVLSADDNLQIVSNTARRVLRGFGAYVGTDWRPPQPPDTDDGASPDARAADPR</sequence>
<dbReference type="OrthoDB" id="7538962at2"/>
<evidence type="ECO:0000313" key="3">
    <source>
        <dbReference type="Proteomes" id="UP000219494"/>
    </source>
</evidence>
<dbReference type="AlphaFoldDB" id="A0A285R2H5"/>
<keyword evidence="3" id="KW-1185">Reference proteome</keyword>
<evidence type="ECO:0000313" key="2">
    <source>
        <dbReference type="EMBL" id="SOB88084.1"/>
    </source>
</evidence>
<proteinExistence type="predicted"/>
<reference evidence="2 3" key="1">
    <citation type="submission" date="2017-07" db="EMBL/GenBank/DDBJ databases">
        <authorList>
            <person name="Sun Z.S."/>
            <person name="Albrecht U."/>
            <person name="Echele G."/>
            <person name="Lee C.C."/>
        </authorList>
    </citation>
    <scope>NUCLEOTIDE SEQUENCE [LARGE SCALE GENOMIC DNA]</scope>
    <source>
        <strain evidence="2 3">CGMCC 1.12672</strain>
    </source>
</reference>
<evidence type="ECO:0000256" key="1">
    <source>
        <dbReference type="SAM" id="MobiDB-lite"/>
    </source>
</evidence>
<dbReference type="Proteomes" id="UP000219494">
    <property type="component" value="Unassembled WGS sequence"/>
</dbReference>
<dbReference type="RefSeq" id="WP_097064891.1">
    <property type="nucleotide sequence ID" value="NZ_OBMI01000003.1"/>
</dbReference>
<dbReference type="EMBL" id="OBMI01000003">
    <property type="protein sequence ID" value="SOB88084.1"/>
    <property type="molecule type" value="Genomic_DNA"/>
</dbReference>